<comment type="caution">
    <text evidence="1">The sequence shown here is derived from an EMBL/GenBank/DDBJ whole genome shotgun (WGS) entry which is preliminary data.</text>
</comment>
<dbReference type="RefSeq" id="WP_102724068.1">
    <property type="nucleotide sequence ID" value="NZ_PNHG01000008.1"/>
</dbReference>
<accession>A0A2N6T4N3</accession>
<keyword evidence="2" id="KW-1185">Reference proteome</keyword>
<dbReference type="EMBL" id="PNHG01000008">
    <property type="protein sequence ID" value="PMC64276.1"/>
    <property type="molecule type" value="Genomic_DNA"/>
</dbReference>
<proteinExistence type="predicted"/>
<evidence type="ECO:0000313" key="2">
    <source>
        <dbReference type="Proteomes" id="UP000235836"/>
    </source>
</evidence>
<protein>
    <submittedName>
        <fullName evidence="1">Uncharacterized protein</fullName>
    </submittedName>
</protein>
<sequence length="98" mass="10264">MDTSFSDLFFDTTTAADHIARLRSDAAATHPINLPPLPGAGPVAALCAAVHKAVTSVNEQAALLSREAHRTATNMEVFTAGAVRMDSSTARVFEGVQP</sequence>
<evidence type="ECO:0000313" key="1">
    <source>
        <dbReference type="EMBL" id="PMC64276.1"/>
    </source>
</evidence>
<name>A0A2N6T4N3_9CORY</name>
<dbReference type="Proteomes" id="UP000235836">
    <property type="component" value="Unassembled WGS sequence"/>
</dbReference>
<reference evidence="1 2" key="1">
    <citation type="submission" date="2017-09" db="EMBL/GenBank/DDBJ databases">
        <title>Bacterial strain isolated from the female urinary microbiota.</title>
        <authorList>
            <person name="Thomas-White K."/>
            <person name="Kumar N."/>
            <person name="Forster S."/>
            <person name="Putonti C."/>
            <person name="Lawley T."/>
            <person name="Wolfe A.J."/>
        </authorList>
    </citation>
    <scope>NUCLEOTIDE SEQUENCE [LARGE SCALE GENOMIC DNA]</scope>
    <source>
        <strain evidence="1 2">UMB0792</strain>
    </source>
</reference>
<gene>
    <name evidence="1" type="ORF">CJ203_06880</name>
</gene>
<organism evidence="1 2">
    <name type="scientific">Corynebacterium tuscaniense</name>
    <dbReference type="NCBI Taxonomy" id="302449"/>
    <lineage>
        <taxon>Bacteria</taxon>
        <taxon>Bacillati</taxon>
        <taxon>Actinomycetota</taxon>
        <taxon>Actinomycetes</taxon>
        <taxon>Mycobacteriales</taxon>
        <taxon>Corynebacteriaceae</taxon>
        <taxon>Corynebacterium</taxon>
    </lineage>
</organism>
<dbReference type="AlphaFoldDB" id="A0A2N6T4N3"/>